<dbReference type="InterPro" id="IPR050587">
    <property type="entry name" value="GNT1/Glycosyltrans_8"/>
</dbReference>
<dbReference type="Proteomes" id="UP001175261">
    <property type="component" value="Unassembled WGS sequence"/>
</dbReference>
<protein>
    <recommendedName>
        <fullName evidence="3">Hexosyltransferase</fullName>
    </recommendedName>
</protein>
<accession>A0AA39LB38</accession>
<dbReference type="GO" id="GO:0016757">
    <property type="term" value="F:glycosyltransferase activity"/>
    <property type="evidence" value="ECO:0007669"/>
    <property type="project" value="InterPro"/>
</dbReference>
<dbReference type="AlphaFoldDB" id="A0AA39LB38"/>
<gene>
    <name evidence="1" type="ORF">NLU13_0003</name>
</gene>
<dbReference type="InterPro" id="IPR029044">
    <property type="entry name" value="Nucleotide-diphossugar_trans"/>
</dbReference>
<reference evidence="1" key="1">
    <citation type="submission" date="2022-10" db="EMBL/GenBank/DDBJ databases">
        <title>Determination and structural analysis of whole genome sequence of Sarocladium strictum F4-1.</title>
        <authorList>
            <person name="Hu L."/>
            <person name="Jiang Y."/>
        </authorList>
    </citation>
    <scope>NUCLEOTIDE SEQUENCE</scope>
    <source>
        <strain evidence="1">F4-1</strain>
    </source>
</reference>
<evidence type="ECO:0000313" key="1">
    <source>
        <dbReference type="EMBL" id="KAK0390499.1"/>
    </source>
</evidence>
<dbReference type="EMBL" id="JAPDFR010000001">
    <property type="protein sequence ID" value="KAK0390499.1"/>
    <property type="molecule type" value="Genomic_DNA"/>
</dbReference>
<evidence type="ECO:0008006" key="3">
    <source>
        <dbReference type="Google" id="ProtNLM"/>
    </source>
</evidence>
<dbReference type="Pfam" id="PF01501">
    <property type="entry name" value="Glyco_transf_8"/>
    <property type="match status" value="1"/>
</dbReference>
<organism evidence="1 2">
    <name type="scientific">Sarocladium strictum</name>
    <name type="common">Black bundle disease fungus</name>
    <name type="synonym">Acremonium strictum</name>
    <dbReference type="NCBI Taxonomy" id="5046"/>
    <lineage>
        <taxon>Eukaryota</taxon>
        <taxon>Fungi</taxon>
        <taxon>Dikarya</taxon>
        <taxon>Ascomycota</taxon>
        <taxon>Pezizomycotina</taxon>
        <taxon>Sordariomycetes</taxon>
        <taxon>Hypocreomycetidae</taxon>
        <taxon>Hypocreales</taxon>
        <taxon>Sarocladiaceae</taxon>
        <taxon>Sarocladium</taxon>
    </lineage>
</organism>
<sequence length="335" mass="38746">MACAKAQVCCLWCSGVDKPPEKIIRPEYLPSANSEAQHKFAYMLWLSNTPENDTENFDADRYFVASRVLLWQLFHDPVTKASKDIDVIVMCGPRVGEAHKERLRQDGAIIHTVDVPHTPNDGWISPEESRWGDIMGKLHAWELEEYSRILLLDGDIILQSPLDDIFNDPGVVTMRTKSGIGRKSDEPDLPDEYLLCGFMELNSRDHDWPPSDRGRTPGYFNAGFFMLQPNKKIYKYFIGLLDIPNRFDSRYMEQNLLNYAHRWDGAMPWKEINAKWNAKLVMDQDLEGGLVSLHEKWWDLIYSATKTLGNFASSKKFRAEGYWQAEKELQQHEKN</sequence>
<comment type="caution">
    <text evidence="1">The sequence shown here is derived from an EMBL/GenBank/DDBJ whole genome shotgun (WGS) entry which is preliminary data.</text>
</comment>
<dbReference type="SUPFAM" id="SSF53448">
    <property type="entry name" value="Nucleotide-diphospho-sugar transferases"/>
    <property type="match status" value="1"/>
</dbReference>
<dbReference type="Gene3D" id="3.90.550.10">
    <property type="entry name" value="Spore Coat Polysaccharide Biosynthesis Protein SpsA, Chain A"/>
    <property type="match status" value="1"/>
</dbReference>
<name>A0AA39LB38_SARSR</name>
<evidence type="ECO:0000313" key="2">
    <source>
        <dbReference type="Proteomes" id="UP001175261"/>
    </source>
</evidence>
<proteinExistence type="predicted"/>
<keyword evidence="2" id="KW-1185">Reference proteome</keyword>
<dbReference type="InterPro" id="IPR002495">
    <property type="entry name" value="Glyco_trans_8"/>
</dbReference>
<dbReference type="PANTHER" id="PTHR11183">
    <property type="entry name" value="GLYCOGENIN SUBFAMILY MEMBER"/>
    <property type="match status" value="1"/>
</dbReference>